<gene>
    <name evidence="2" type="ordered locus">LOC_Os03g44570</name>
</gene>
<name>Q60DJ4_ORYSJ</name>
<reference evidence="3" key="1">
    <citation type="journal article" date="2005" name="Nature">
        <title>The map-based sequence of the rice genome.</title>
        <authorList>
            <consortium name="International rice genome sequencing project (IRGSP)"/>
            <person name="Matsumoto T."/>
            <person name="Wu J."/>
            <person name="Kanamori H."/>
            <person name="Katayose Y."/>
            <person name="Fujisawa M."/>
            <person name="Namiki N."/>
            <person name="Mizuno H."/>
            <person name="Yamamoto K."/>
            <person name="Antonio B.A."/>
            <person name="Baba T."/>
            <person name="Sakata K."/>
            <person name="Nagamura Y."/>
            <person name="Aoki H."/>
            <person name="Arikawa K."/>
            <person name="Arita K."/>
            <person name="Bito T."/>
            <person name="Chiden Y."/>
            <person name="Fujitsuka N."/>
            <person name="Fukunaka R."/>
            <person name="Hamada M."/>
            <person name="Harada C."/>
            <person name="Hayashi A."/>
            <person name="Hijishita S."/>
            <person name="Honda M."/>
            <person name="Hosokawa S."/>
            <person name="Ichikawa Y."/>
            <person name="Idonuma A."/>
            <person name="Iijima M."/>
            <person name="Ikeda M."/>
            <person name="Ikeno M."/>
            <person name="Ito K."/>
            <person name="Ito S."/>
            <person name="Ito T."/>
            <person name="Ito Y."/>
            <person name="Ito Y."/>
            <person name="Iwabuchi A."/>
            <person name="Kamiya K."/>
            <person name="Karasawa W."/>
            <person name="Kurita K."/>
            <person name="Katagiri S."/>
            <person name="Kikuta A."/>
            <person name="Kobayashi H."/>
            <person name="Kobayashi N."/>
            <person name="Machita K."/>
            <person name="Maehara T."/>
            <person name="Masukawa M."/>
            <person name="Mizubayashi T."/>
            <person name="Mukai Y."/>
            <person name="Nagasaki H."/>
            <person name="Nagata Y."/>
            <person name="Naito S."/>
            <person name="Nakashima M."/>
            <person name="Nakama Y."/>
            <person name="Nakamichi Y."/>
            <person name="Nakamura M."/>
            <person name="Meguro A."/>
            <person name="Negishi M."/>
            <person name="Ohta I."/>
            <person name="Ohta T."/>
            <person name="Okamoto M."/>
            <person name="Ono N."/>
            <person name="Saji S."/>
            <person name="Sakaguchi M."/>
            <person name="Sakai K."/>
            <person name="Shibata M."/>
            <person name="Shimokawa T."/>
            <person name="Song J."/>
            <person name="Takazaki Y."/>
            <person name="Terasawa K."/>
            <person name="Tsugane M."/>
            <person name="Tsuji K."/>
            <person name="Ueda S."/>
            <person name="Waki K."/>
            <person name="Yamagata H."/>
            <person name="Yamamoto M."/>
            <person name="Yamamoto S."/>
            <person name="Yamane H."/>
            <person name="Yoshiki S."/>
            <person name="Yoshihara R."/>
            <person name="Yukawa K."/>
            <person name="Zhong H."/>
            <person name="Yano M."/>
            <person name="Yuan Q."/>
            <person name="Ouyang S."/>
            <person name="Liu J."/>
            <person name="Jones K.M."/>
            <person name="Gansberger K."/>
            <person name="Moffat K."/>
            <person name="Hill J."/>
            <person name="Bera J."/>
            <person name="Fadrosh D."/>
            <person name="Jin S."/>
            <person name="Johri S."/>
            <person name="Kim M."/>
            <person name="Overton L."/>
            <person name="Reardon M."/>
            <person name="Tsitrin T."/>
            <person name="Vuong H."/>
            <person name="Weaver B."/>
            <person name="Ciecko A."/>
            <person name="Tallon L."/>
            <person name="Jackson J."/>
            <person name="Pai G."/>
            <person name="Aken S.V."/>
            <person name="Utterback T."/>
            <person name="Reidmuller S."/>
            <person name="Feldblyum T."/>
            <person name="Hsiao J."/>
            <person name="Zismann V."/>
            <person name="Iobst S."/>
            <person name="de Vazeille A.R."/>
            <person name="Buell C.R."/>
            <person name="Ying K."/>
            <person name="Li Y."/>
            <person name="Lu T."/>
            <person name="Huang Y."/>
            <person name="Zhao Q."/>
            <person name="Feng Q."/>
            <person name="Zhang L."/>
            <person name="Zhu J."/>
            <person name="Weng Q."/>
            <person name="Mu J."/>
            <person name="Lu Y."/>
            <person name="Fan D."/>
            <person name="Liu Y."/>
            <person name="Guan J."/>
            <person name="Zhang Y."/>
            <person name="Yu S."/>
            <person name="Liu X."/>
            <person name="Zhang Y."/>
            <person name="Hong G."/>
            <person name="Han B."/>
            <person name="Choisne N."/>
            <person name="Demange N."/>
            <person name="Orjeda G."/>
            <person name="Samain S."/>
            <person name="Cattolico L."/>
            <person name="Pelletier E."/>
            <person name="Couloux A."/>
            <person name="Segurens B."/>
            <person name="Wincker P."/>
            <person name="D'Hont A."/>
            <person name="Scarpelli C."/>
            <person name="Weissenbach J."/>
            <person name="Salanoubat M."/>
            <person name="Quetier F."/>
            <person name="Yu Y."/>
            <person name="Kim H.R."/>
            <person name="Rambo T."/>
            <person name="Currie J."/>
            <person name="Collura K."/>
            <person name="Luo M."/>
            <person name="Yang T."/>
            <person name="Ammiraju J.S.S."/>
            <person name="Engler F."/>
            <person name="Soderlund C."/>
            <person name="Wing R.A."/>
            <person name="Palmer L.E."/>
            <person name="de la Bastide M."/>
            <person name="Spiegel L."/>
            <person name="Nascimento L."/>
            <person name="Zutavern T."/>
            <person name="O'Shaughnessy A."/>
            <person name="Dike S."/>
            <person name="Dedhia N."/>
            <person name="Preston R."/>
            <person name="Balija V."/>
            <person name="McCombie W.R."/>
            <person name="Chow T."/>
            <person name="Chen H."/>
            <person name="Chung M."/>
            <person name="Chen C."/>
            <person name="Shaw J."/>
            <person name="Wu H."/>
            <person name="Hsiao K."/>
            <person name="Chao Y."/>
            <person name="Chu M."/>
            <person name="Cheng C."/>
            <person name="Hour A."/>
            <person name="Lee P."/>
            <person name="Lin S."/>
            <person name="Lin Y."/>
            <person name="Liou J."/>
            <person name="Liu S."/>
            <person name="Hsing Y."/>
            <person name="Raghuvanshi S."/>
            <person name="Mohanty A."/>
            <person name="Bharti A.K."/>
            <person name="Gaur A."/>
            <person name="Gupta V."/>
            <person name="Kumar D."/>
            <person name="Ravi V."/>
            <person name="Vij S."/>
            <person name="Kapur A."/>
            <person name="Khurana P."/>
            <person name="Khurana P."/>
            <person name="Khurana J.P."/>
            <person name="Tyagi A.K."/>
            <person name="Gaikwad K."/>
            <person name="Singh A."/>
            <person name="Dalal V."/>
            <person name="Srivastava S."/>
            <person name="Dixit A."/>
            <person name="Pal A.K."/>
            <person name="Ghazi I.A."/>
            <person name="Yadav M."/>
            <person name="Pandit A."/>
            <person name="Bhargava A."/>
            <person name="Sureshbabu K."/>
            <person name="Batra K."/>
            <person name="Sharma T.R."/>
            <person name="Mohapatra T."/>
            <person name="Singh N.K."/>
            <person name="Messing J."/>
            <person name="Nelson A.B."/>
            <person name="Fuks G."/>
            <person name="Kavchok S."/>
            <person name="Keizer G."/>
            <person name="Linton E."/>
            <person name="Llaca V."/>
            <person name="Song R."/>
            <person name="Tanyolac B."/>
            <person name="Young S."/>
            <person name="Ho-Il K."/>
            <person name="Hahn J.H."/>
            <person name="Sangsakoo G."/>
            <person name="Vanavichit A."/>
            <person name="de Mattos Luiz.A.T."/>
            <person name="Zimmer P.D."/>
            <person name="Malone G."/>
            <person name="Dellagostin O."/>
            <person name="de Oliveira A.C."/>
            <person name="Bevan M."/>
            <person name="Bancroft I."/>
            <person name="Minx P."/>
            <person name="Cordum H."/>
            <person name="Wilson R."/>
            <person name="Cheng Z."/>
            <person name="Jin W."/>
            <person name="Jiang J."/>
            <person name="Leong S.A."/>
            <person name="Iwama H."/>
            <person name="Gojobori T."/>
            <person name="Itoh T."/>
            <person name="Niimura Y."/>
            <person name="Fujii Y."/>
            <person name="Habara T."/>
            <person name="Sakai H."/>
            <person name="Sato Y."/>
            <person name="Wilson G."/>
            <person name="Kumar K."/>
            <person name="McCouch S."/>
            <person name="Juretic N."/>
            <person name="Hoen D."/>
            <person name="Wright S."/>
            <person name="Bruskiewich R."/>
            <person name="Bureau T."/>
            <person name="Miyao A."/>
            <person name="Hirochika H."/>
            <person name="Nishikawa T."/>
            <person name="Kadowaki K."/>
            <person name="Sugiura M."/>
            <person name="Burr B."/>
            <person name="Sasaki T."/>
        </authorList>
    </citation>
    <scope>NUCLEOTIDE SEQUENCE [LARGE SCALE GENOMIC DNA]</scope>
    <source>
        <strain evidence="3">cv. Nipponbare</strain>
    </source>
</reference>
<organism evidence="2 3">
    <name type="scientific">Oryza sativa subsp. japonica</name>
    <name type="common">Rice</name>
    <dbReference type="NCBI Taxonomy" id="39947"/>
    <lineage>
        <taxon>Eukaryota</taxon>
        <taxon>Viridiplantae</taxon>
        <taxon>Streptophyta</taxon>
        <taxon>Embryophyta</taxon>
        <taxon>Tracheophyta</taxon>
        <taxon>Spermatophyta</taxon>
        <taxon>Magnoliopsida</taxon>
        <taxon>Liliopsida</taxon>
        <taxon>Poales</taxon>
        <taxon>Poaceae</taxon>
        <taxon>BOP clade</taxon>
        <taxon>Oryzoideae</taxon>
        <taxon>Oryzeae</taxon>
        <taxon>Oryzinae</taxon>
        <taxon>Oryza</taxon>
        <taxon>Oryza sativa</taxon>
    </lineage>
</organism>
<sequence>MGTRFLPGTQPREPLPRTQKKQKSKIGQKRKNGQCPPRPTLRADQIPPKARPSRQDPTAPPHPPKNSQENGRAQHPNWGKWRHETEPHLLLPGSNPARNQIERSSARANPRRARRVGDFREEGEIFGWWVADEEEEGSEERRAQLIGDVAGN</sequence>
<proteinExistence type="predicted"/>
<evidence type="ECO:0000256" key="1">
    <source>
        <dbReference type="SAM" id="MobiDB-lite"/>
    </source>
</evidence>
<reference evidence="3" key="2">
    <citation type="journal article" date="2008" name="Nucleic Acids Res.">
        <title>The rice annotation project database (RAP-DB): 2008 update.</title>
        <authorList>
            <consortium name="The rice annotation project (RAP)"/>
        </authorList>
    </citation>
    <scope>GENOME REANNOTATION</scope>
    <source>
        <strain evidence="3">cv. Nipponbare</strain>
    </source>
</reference>
<protein>
    <submittedName>
        <fullName evidence="2">Uncharacterized protein</fullName>
    </submittedName>
</protein>
<accession>Q60DJ4</accession>
<dbReference type="Proteomes" id="UP000000763">
    <property type="component" value="Chromosome 3"/>
</dbReference>
<evidence type="ECO:0000313" key="2">
    <source>
        <dbReference type="EMBL" id="AAU89196.1"/>
    </source>
</evidence>
<dbReference type="EMBL" id="AC145811">
    <property type="protein sequence ID" value="AAU89196.1"/>
    <property type="molecule type" value="Genomic_DNA"/>
</dbReference>
<dbReference type="AlphaFoldDB" id="Q60DJ4"/>
<evidence type="ECO:0000313" key="3">
    <source>
        <dbReference type="Proteomes" id="UP000000763"/>
    </source>
</evidence>
<feature type="compositionally biased region" description="Basic residues" evidence="1">
    <location>
        <begin position="18"/>
        <end position="32"/>
    </location>
</feature>
<feature type="region of interest" description="Disordered" evidence="1">
    <location>
        <begin position="1"/>
        <end position="115"/>
    </location>
</feature>